<sequence>MSNDFELLVQKINEILHQQGELSSNHHSLEPGTSIVGPKSMITFALNHQTCLAYPVESVSGPIAQFISLLITMNEKATDQHSKHESFLLKAINEPYTPGLKAELEILGYSTDLTYLPLLINFDDPEQEWRAIVDDYFAKQFISAITNGTGYYLISLKEFSIDLEDKKAIEELGIGLVEILREEGFDKMTLSFTEPVNTIKDWKSSFGQAETIMRAGQFFHPEERIFFTWNTPLEVMLFNLPKEDRRSFIQYVLGAKENDTFDSEMYRTLKVFLQENLNISETARKLFIHRNTLIYRLEKFTAETGRDIRNGNEAFLVYLALLLEKGLQQSD</sequence>
<dbReference type="RefSeq" id="WP_209809383.1">
    <property type="nucleotide sequence ID" value="NZ_JAGGKT010000002.1"/>
</dbReference>
<dbReference type="Gene3D" id="1.10.10.2840">
    <property type="entry name" value="PucR C-terminal helix-turn-helix domain"/>
    <property type="match status" value="1"/>
</dbReference>
<dbReference type="InterPro" id="IPR042070">
    <property type="entry name" value="PucR_C-HTH_sf"/>
</dbReference>
<keyword evidence="3" id="KW-1185">Reference proteome</keyword>
<evidence type="ECO:0000259" key="1">
    <source>
        <dbReference type="Pfam" id="PF13556"/>
    </source>
</evidence>
<dbReference type="Proteomes" id="UP001519343">
    <property type="component" value="Unassembled WGS sequence"/>
</dbReference>
<dbReference type="InterPro" id="IPR051448">
    <property type="entry name" value="CdaR-like_regulators"/>
</dbReference>
<protein>
    <submittedName>
        <fullName evidence="2">Sugar diacid utilization regulator</fullName>
    </submittedName>
</protein>
<dbReference type="PANTHER" id="PTHR33744">
    <property type="entry name" value="CARBOHYDRATE DIACID REGULATOR"/>
    <property type="match status" value="1"/>
</dbReference>
<gene>
    <name evidence="2" type="ORF">J2Z37_001311</name>
</gene>
<feature type="domain" description="PucR C-terminal helix-turn-helix" evidence="1">
    <location>
        <begin position="267"/>
        <end position="322"/>
    </location>
</feature>
<dbReference type="InterPro" id="IPR025736">
    <property type="entry name" value="PucR_C-HTH_dom"/>
</dbReference>
<comment type="caution">
    <text evidence="2">The sequence shown here is derived from an EMBL/GenBank/DDBJ whole genome shotgun (WGS) entry which is preliminary data.</text>
</comment>
<evidence type="ECO:0000313" key="2">
    <source>
        <dbReference type="EMBL" id="MBP1931314.1"/>
    </source>
</evidence>
<dbReference type="InterPro" id="IPR009057">
    <property type="entry name" value="Homeodomain-like_sf"/>
</dbReference>
<dbReference type="Pfam" id="PF13556">
    <property type="entry name" value="HTH_30"/>
    <property type="match status" value="1"/>
</dbReference>
<dbReference type="PANTHER" id="PTHR33744:SF15">
    <property type="entry name" value="CARBOHYDRATE DIACID REGULATOR"/>
    <property type="match status" value="1"/>
</dbReference>
<organism evidence="2 3">
    <name type="scientific">Ammoniphilus resinae</name>
    <dbReference type="NCBI Taxonomy" id="861532"/>
    <lineage>
        <taxon>Bacteria</taxon>
        <taxon>Bacillati</taxon>
        <taxon>Bacillota</taxon>
        <taxon>Bacilli</taxon>
        <taxon>Bacillales</taxon>
        <taxon>Paenibacillaceae</taxon>
        <taxon>Aneurinibacillus group</taxon>
        <taxon>Ammoniphilus</taxon>
    </lineage>
</organism>
<dbReference type="SUPFAM" id="SSF46689">
    <property type="entry name" value="Homeodomain-like"/>
    <property type="match status" value="1"/>
</dbReference>
<dbReference type="EMBL" id="JAGGKT010000002">
    <property type="protein sequence ID" value="MBP1931314.1"/>
    <property type="molecule type" value="Genomic_DNA"/>
</dbReference>
<name>A0ABS4GM36_9BACL</name>
<proteinExistence type="predicted"/>
<accession>A0ABS4GM36</accession>
<reference evidence="2 3" key="1">
    <citation type="submission" date="2021-03" db="EMBL/GenBank/DDBJ databases">
        <title>Genomic Encyclopedia of Type Strains, Phase IV (KMG-IV): sequencing the most valuable type-strain genomes for metagenomic binning, comparative biology and taxonomic classification.</title>
        <authorList>
            <person name="Goeker M."/>
        </authorList>
    </citation>
    <scope>NUCLEOTIDE SEQUENCE [LARGE SCALE GENOMIC DNA]</scope>
    <source>
        <strain evidence="2 3">DSM 24738</strain>
    </source>
</reference>
<evidence type="ECO:0000313" key="3">
    <source>
        <dbReference type="Proteomes" id="UP001519343"/>
    </source>
</evidence>